<evidence type="ECO:0000256" key="7">
    <source>
        <dbReference type="SAM" id="Phobius"/>
    </source>
</evidence>
<dbReference type="GO" id="GO:0016020">
    <property type="term" value="C:membrane"/>
    <property type="evidence" value="ECO:0007669"/>
    <property type="project" value="UniProtKB-SubCell"/>
</dbReference>
<dbReference type="OrthoDB" id="277931at2759"/>
<feature type="compositionally biased region" description="Polar residues" evidence="6">
    <location>
        <begin position="562"/>
        <end position="574"/>
    </location>
</feature>
<evidence type="ECO:0000256" key="3">
    <source>
        <dbReference type="ARBA" id="ARBA00022692"/>
    </source>
</evidence>
<dbReference type="OMA" id="QWEVQAL"/>
<evidence type="ECO:0000256" key="2">
    <source>
        <dbReference type="ARBA" id="ARBA00009824"/>
    </source>
</evidence>
<keyword evidence="3 7" id="KW-0812">Transmembrane</keyword>
<sequence length="574" mass="62700">MSNALPGPQAQAFYNVCVSCISQMRIELVEALEEGENSSVKRQLTEDEKIAINSFDLWAKGLLEVVWLGIVEKDKKEHPTSMEEILSKFTVRDAQSPLKKLPPTSRASLLRTFLLLILTTVKRYDARTRVLLRRLSDSLHLQFPSDYEESVEQALKHPDQAIKATKEAAAKREETGRISRNWKIGLATLAGGVAIGVTGGLAAPLVGAGLASVLGAVGLSGTAAGMMIGGLASSGMVIGSLFGAYGGHMSGKMVAKRTREVTDFDFKPLKVNSRLHVTIAVTGWLNSADDVGEPWTIVDGSGDVEALQWEVQSLLELGRAMTAMIKSQAIGYVKSEILKRTVLASLMSALWPLSLLQVGKLIDNPWSNAMDLAKKTGAVLADVLIEKVQGERPVTLIGYSLGARTIFYCLVELSRRNAYGIVEHAYMFGLPAPGSRDYWRSIRRVVSGRIVNGYSTNDWLLAFLYRTTNIKYMVPGLSPVKVRGVEDIDVSSIVEGHLKYRGTIGQCLALAAAEDLNGQQIEEQKKVLHEIERQESVEDVPMEELVQVELEKTKADRGDSAHSLQDQSQIGPAQ</sequence>
<evidence type="ECO:0000313" key="9">
    <source>
        <dbReference type="Proteomes" id="UP000053201"/>
    </source>
</evidence>
<dbReference type="EMBL" id="KQ257457">
    <property type="protein sequence ID" value="KNC99865.1"/>
    <property type="molecule type" value="Genomic_DNA"/>
</dbReference>
<dbReference type="PANTHER" id="PTHR17920:SF22">
    <property type="entry name" value="DUF726 DOMAIN PROTEIN (AFU_ORTHOLOGUE AFUA_2G12860)"/>
    <property type="match status" value="1"/>
</dbReference>
<proteinExistence type="inferred from homology"/>
<feature type="transmembrane region" description="Helical" evidence="7">
    <location>
        <begin position="223"/>
        <end position="247"/>
    </location>
</feature>
<feature type="region of interest" description="Disordered" evidence="6">
    <location>
        <begin position="550"/>
        <end position="574"/>
    </location>
</feature>
<dbReference type="InParanoid" id="A0A0L0HEH3"/>
<dbReference type="RefSeq" id="XP_016607905.1">
    <property type="nucleotide sequence ID" value="XM_016753462.1"/>
</dbReference>
<dbReference type="VEuPathDB" id="FungiDB:SPPG_05238"/>
<keyword evidence="4 7" id="KW-1133">Transmembrane helix</keyword>
<dbReference type="Proteomes" id="UP000053201">
    <property type="component" value="Unassembled WGS sequence"/>
</dbReference>
<evidence type="ECO:0008006" key="10">
    <source>
        <dbReference type="Google" id="ProtNLM"/>
    </source>
</evidence>
<protein>
    <recommendedName>
        <fullName evidence="10">DUF726 domain-containing protein</fullName>
    </recommendedName>
</protein>
<reference evidence="8 9" key="1">
    <citation type="submission" date="2009-08" db="EMBL/GenBank/DDBJ databases">
        <title>The Genome Sequence of Spizellomyces punctatus strain DAOM BR117.</title>
        <authorList>
            <consortium name="The Broad Institute Genome Sequencing Platform"/>
            <person name="Russ C."/>
            <person name="Cuomo C."/>
            <person name="Shea T."/>
            <person name="Young S.K."/>
            <person name="Zeng Q."/>
            <person name="Koehrsen M."/>
            <person name="Haas B."/>
            <person name="Borodovsky M."/>
            <person name="Guigo R."/>
            <person name="Alvarado L."/>
            <person name="Berlin A."/>
            <person name="Bochicchio J."/>
            <person name="Borenstein D."/>
            <person name="Chapman S."/>
            <person name="Chen Z."/>
            <person name="Engels R."/>
            <person name="Freedman E."/>
            <person name="Gellesch M."/>
            <person name="Goldberg J."/>
            <person name="Griggs A."/>
            <person name="Gujja S."/>
            <person name="Heiman D."/>
            <person name="Hepburn T."/>
            <person name="Howarth C."/>
            <person name="Jen D."/>
            <person name="Larson L."/>
            <person name="Lewis B."/>
            <person name="Mehta T."/>
            <person name="Park D."/>
            <person name="Pearson M."/>
            <person name="Roberts A."/>
            <person name="Saif S."/>
            <person name="Shenoy N."/>
            <person name="Sisk P."/>
            <person name="Stolte C."/>
            <person name="Sykes S."/>
            <person name="Thomson T."/>
            <person name="Walk T."/>
            <person name="White J."/>
            <person name="Yandava C."/>
            <person name="Burger G."/>
            <person name="Gray M.W."/>
            <person name="Holland P.W.H."/>
            <person name="King N."/>
            <person name="Lang F.B.F."/>
            <person name="Roger A.J."/>
            <person name="Ruiz-Trillo I."/>
            <person name="Lander E."/>
            <person name="Nusbaum C."/>
        </authorList>
    </citation>
    <scope>NUCLEOTIDE SEQUENCE [LARGE SCALE GENOMIC DNA]</scope>
    <source>
        <strain evidence="8 9">DAOM BR117</strain>
    </source>
</reference>
<evidence type="ECO:0000256" key="5">
    <source>
        <dbReference type="ARBA" id="ARBA00023136"/>
    </source>
</evidence>
<dbReference type="InterPro" id="IPR007941">
    <property type="entry name" value="DUF726"/>
</dbReference>
<feature type="compositionally biased region" description="Basic and acidic residues" evidence="6">
    <location>
        <begin position="550"/>
        <end position="560"/>
    </location>
</feature>
<evidence type="ECO:0000256" key="1">
    <source>
        <dbReference type="ARBA" id="ARBA00004141"/>
    </source>
</evidence>
<dbReference type="eggNOG" id="KOG2385">
    <property type="taxonomic scope" value="Eukaryota"/>
</dbReference>
<accession>A0A0L0HEH3</accession>
<gene>
    <name evidence="8" type="ORF">SPPG_05238</name>
</gene>
<dbReference type="AlphaFoldDB" id="A0A0L0HEH3"/>
<comment type="similarity">
    <text evidence="2">Belongs to the TMCO4 family.</text>
</comment>
<dbReference type="PANTHER" id="PTHR17920">
    <property type="entry name" value="TRANSMEMBRANE AND COILED-COIL DOMAIN-CONTAINING PROTEIN 4 TMCO4"/>
    <property type="match status" value="1"/>
</dbReference>
<dbReference type="GeneID" id="27688630"/>
<keyword evidence="9" id="KW-1185">Reference proteome</keyword>
<name>A0A0L0HEH3_SPIPD</name>
<organism evidence="8 9">
    <name type="scientific">Spizellomyces punctatus (strain DAOM BR117)</name>
    <dbReference type="NCBI Taxonomy" id="645134"/>
    <lineage>
        <taxon>Eukaryota</taxon>
        <taxon>Fungi</taxon>
        <taxon>Fungi incertae sedis</taxon>
        <taxon>Chytridiomycota</taxon>
        <taxon>Chytridiomycota incertae sedis</taxon>
        <taxon>Chytridiomycetes</taxon>
        <taxon>Spizellomycetales</taxon>
        <taxon>Spizellomycetaceae</taxon>
        <taxon>Spizellomyces</taxon>
    </lineage>
</organism>
<dbReference type="SUPFAM" id="SSF53474">
    <property type="entry name" value="alpha/beta-Hydrolases"/>
    <property type="match status" value="1"/>
</dbReference>
<dbReference type="FunCoup" id="A0A0L0HEH3">
    <property type="interactions" value="9"/>
</dbReference>
<dbReference type="Pfam" id="PF05277">
    <property type="entry name" value="DUF726"/>
    <property type="match status" value="1"/>
</dbReference>
<comment type="subcellular location">
    <subcellularLocation>
        <location evidence="1">Membrane</location>
        <topology evidence="1">Multi-pass membrane protein</topology>
    </subcellularLocation>
</comment>
<keyword evidence="5 7" id="KW-0472">Membrane</keyword>
<feature type="transmembrane region" description="Helical" evidence="7">
    <location>
        <begin position="186"/>
        <end position="211"/>
    </location>
</feature>
<dbReference type="InterPro" id="IPR029058">
    <property type="entry name" value="AB_hydrolase_fold"/>
</dbReference>
<evidence type="ECO:0000256" key="4">
    <source>
        <dbReference type="ARBA" id="ARBA00022989"/>
    </source>
</evidence>
<evidence type="ECO:0000256" key="6">
    <source>
        <dbReference type="SAM" id="MobiDB-lite"/>
    </source>
</evidence>
<evidence type="ECO:0000313" key="8">
    <source>
        <dbReference type="EMBL" id="KNC99865.1"/>
    </source>
</evidence>